<sequence>MLSVGLGAGLFAALLAGQGRRVRARIACLPAAVEPDGRHGRPADPPWHLVVLGDSVAAGVGVPHHGVSLAGLLAERLVGSTSGSTMGPTSGSRCVRRSVVAGAGLTAAGVLAAAEECGDLATADAVVVSVGVNDTKNLHSVRRWRRELTALLDGVTRAAPGTPVVLLGIPPLHRFVALPAPLRHVLGARGRRLDGIGRRVATGFPAVRRVELDDPDLLVVPDPFAVDGFHPSERLHAAFAERIHRVLGEVPTSG</sequence>
<comment type="caution">
    <text evidence="2">The sequence shown here is derived from an EMBL/GenBank/DDBJ whole genome shotgun (WGS) entry which is preliminary data.</text>
</comment>
<keyword evidence="2" id="KW-0378">Hydrolase</keyword>
<evidence type="ECO:0000313" key="3">
    <source>
        <dbReference type="Proteomes" id="UP000616839"/>
    </source>
</evidence>
<dbReference type="InterPro" id="IPR036514">
    <property type="entry name" value="SGNH_hydro_sf"/>
</dbReference>
<dbReference type="Pfam" id="PF13472">
    <property type="entry name" value="Lipase_GDSL_2"/>
    <property type="match status" value="1"/>
</dbReference>
<evidence type="ECO:0000313" key="2">
    <source>
        <dbReference type="EMBL" id="MBD8868995.1"/>
    </source>
</evidence>
<dbReference type="RefSeq" id="WP_192141080.1">
    <property type="nucleotide sequence ID" value="NZ_JACYXZ010000001.1"/>
</dbReference>
<organism evidence="2 3">
    <name type="scientific">Nocardioides donggukensis</name>
    <dbReference type="NCBI Taxonomy" id="2774019"/>
    <lineage>
        <taxon>Bacteria</taxon>
        <taxon>Bacillati</taxon>
        <taxon>Actinomycetota</taxon>
        <taxon>Actinomycetes</taxon>
        <taxon>Propionibacteriales</taxon>
        <taxon>Nocardioidaceae</taxon>
        <taxon>Nocardioides</taxon>
    </lineage>
</organism>
<gene>
    <name evidence="2" type="ORF">IE331_05115</name>
</gene>
<reference evidence="2" key="1">
    <citation type="submission" date="2020-09" db="EMBL/GenBank/DDBJ databases">
        <title>Nocardioides sp. strain MJB4 16S ribosomal RNA gene Genome sequencing and assembly.</title>
        <authorList>
            <person name="Kim I."/>
        </authorList>
    </citation>
    <scope>NUCLEOTIDE SEQUENCE</scope>
    <source>
        <strain evidence="2">MJB4</strain>
    </source>
</reference>
<accession>A0A927PZE7</accession>
<dbReference type="EMBL" id="JACYXZ010000001">
    <property type="protein sequence ID" value="MBD8868995.1"/>
    <property type="molecule type" value="Genomic_DNA"/>
</dbReference>
<feature type="domain" description="SGNH hydrolase-type esterase" evidence="1">
    <location>
        <begin position="51"/>
        <end position="238"/>
    </location>
</feature>
<dbReference type="Proteomes" id="UP000616839">
    <property type="component" value="Unassembled WGS sequence"/>
</dbReference>
<name>A0A927PZE7_9ACTN</name>
<dbReference type="Gene3D" id="3.40.50.1110">
    <property type="entry name" value="SGNH hydrolase"/>
    <property type="match status" value="1"/>
</dbReference>
<dbReference type="GO" id="GO:0016787">
    <property type="term" value="F:hydrolase activity"/>
    <property type="evidence" value="ECO:0007669"/>
    <property type="project" value="UniProtKB-KW"/>
</dbReference>
<keyword evidence="3" id="KW-1185">Reference proteome</keyword>
<protein>
    <submittedName>
        <fullName evidence="2">SGNH/GDSL hydrolase family protein</fullName>
    </submittedName>
</protein>
<evidence type="ECO:0000259" key="1">
    <source>
        <dbReference type="Pfam" id="PF13472"/>
    </source>
</evidence>
<proteinExistence type="predicted"/>
<dbReference type="InterPro" id="IPR013830">
    <property type="entry name" value="SGNH_hydro"/>
</dbReference>
<dbReference type="AlphaFoldDB" id="A0A927PZE7"/>
<dbReference type="SUPFAM" id="SSF52266">
    <property type="entry name" value="SGNH hydrolase"/>
    <property type="match status" value="1"/>
</dbReference>
<dbReference type="CDD" id="cd01836">
    <property type="entry name" value="FeeA_FeeB_like"/>
    <property type="match status" value="1"/>
</dbReference>